<organism evidence="1 2">
    <name type="scientific">Coniosporium uncinatum</name>
    <dbReference type="NCBI Taxonomy" id="93489"/>
    <lineage>
        <taxon>Eukaryota</taxon>
        <taxon>Fungi</taxon>
        <taxon>Dikarya</taxon>
        <taxon>Ascomycota</taxon>
        <taxon>Pezizomycotina</taxon>
        <taxon>Dothideomycetes</taxon>
        <taxon>Dothideomycetes incertae sedis</taxon>
        <taxon>Coniosporium</taxon>
    </lineage>
</organism>
<evidence type="ECO:0000313" key="1">
    <source>
        <dbReference type="EMBL" id="KAK3080112.1"/>
    </source>
</evidence>
<name>A0ACC3DU22_9PEZI</name>
<evidence type="ECO:0000313" key="2">
    <source>
        <dbReference type="Proteomes" id="UP001186974"/>
    </source>
</evidence>
<dbReference type="Proteomes" id="UP001186974">
    <property type="component" value="Unassembled WGS sequence"/>
</dbReference>
<protein>
    <submittedName>
        <fullName evidence="1">Uncharacterized protein</fullName>
    </submittedName>
</protein>
<proteinExistence type="predicted"/>
<dbReference type="EMBL" id="JAWDJW010000735">
    <property type="protein sequence ID" value="KAK3080112.1"/>
    <property type="molecule type" value="Genomic_DNA"/>
</dbReference>
<gene>
    <name evidence="1" type="ORF">LTS18_003092</name>
</gene>
<accession>A0ACC3DU22</accession>
<keyword evidence="2" id="KW-1185">Reference proteome</keyword>
<sequence length="199" mass="21384">MCLVSLNVSTLACQHRWYHLQRPCRDGLNLSTCTGKITMSGFKETKTNSCPHCDGSVINDPSSYRLVGNDRTPSIGGLSRSSSSSLASARRDSRRSSLAHTDSSAETNGTIFPLASLAEMPLVQSTAQKNQATNARVHAYINALPEALNRARTRDGWSSEESASQVGDAESVSGASTSPKAKRRSGIWGQRLRGLSWGV</sequence>
<reference evidence="1" key="1">
    <citation type="submission" date="2024-09" db="EMBL/GenBank/DDBJ databases">
        <title>Black Yeasts Isolated from many extreme environments.</title>
        <authorList>
            <person name="Coleine C."/>
            <person name="Stajich J.E."/>
            <person name="Selbmann L."/>
        </authorList>
    </citation>
    <scope>NUCLEOTIDE SEQUENCE</scope>
    <source>
        <strain evidence="1">CCFEE 5737</strain>
    </source>
</reference>
<comment type="caution">
    <text evidence="1">The sequence shown here is derived from an EMBL/GenBank/DDBJ whole genome shotgun (WGS) entry which is preliminary data.</text>
</comment>